<dbReference type="InParanoid" id="Q2FRQ1"/>
<dbReference type="PANTHER" id="PTHR36194:SF1">
    <property type="entry name" value="S-LAYER-LIKE PROTEIN"/>
    <property type="match status" value="1"/>
</dbReference>
<evidence type="ECO:0000259" key="1">
    <source>
        <dbReference type="Pfam" id="PF08308"/>
    </source>
</evidence>
<reference evidence="3" key="1">
    <citation type="journal article" date="2016" name="Stand. Genomic Sci.">
        <title>Complete genome sequence of Methanospirillum hungatei type strain JF1.</title>
        <authorList>
            <person name="Gunsalus R.P."/>
            <person name="Cook L.E."/>
            <person name="Crable B."/>
            <person name="Rohlin L."/>
            <person name="McDonald E."/>
            <person name="Mouttaki H."/>
            <person name="Sieber J.R."/>
            <person name="Poweleit N."/>
            <person name="Zhou H."/>
            <person name="Lapidus A.L."/>
            <person name="Daligault H.E."/>
            <person name="Land M."/>
            <person name="Gilna P."/>
            <person name="Ivanova N."/>
            <person name="Kyrpides N."/>
            <person name="Culley D.E."/>
            <person name="McInerney M.J."/>
        </authorList>
    </citation>
    <scope>NUCLEOTIDE SEQUENCE [LARGE SCALE GENOMIC DNA]</scope>
    <source>
        <strain evidence="3">ATCC 27890 / DSM 864 / NBRC 100397 / JF-1</strain>
    </source>
</reference>
<proteinExistence type="predicted"/>
<dbReference type="EnsemblBacteria" id="ABD42007">
    <property type="protein sequence ID" value="ABD42007"/>
    <property type="gene ID" value="Mhun_2302"/>
</dbReference>
<evidence type="ECO:0000313" key="2">
    <source>
        <dbReference type="EMBL" id="ABD42007.1"/>
    </source>
</evidence>
<dbReference type="OrthoDB" id="95942at2157"/>
<accession>Q2FRQ1</accession>
<dbReference type="eggNOG" id="arCOG03264">
    <property type="taxonomic scope" value="Archaea"/>
</dbReference>
<organism evidence="2 3">
    <name type="scientific">Methanospirillum hungatei JF-1 (strain ATCC 27890 / DSM 864 / NBRC 100397 / JF-1)</name>
    <dbReference type="NCBI Taxonomy" id="323259"/>
    <lineage>
        <taxon>Archaea</taxon>
        <taxon>Methanobacteriati</taxon>
        <taxon>Methanobacteriota</taxon>
        <taxon>Stenosarchaea group</taxon>
        <taxon>Methanomicrobia</taxon>
        <taxon>Methanomicrobiales</taxon>
        <taxon>Methanospirillaceae</taxon>
        <taxon>Methanospirillum</taxon>
    </lineage>
</organism>
<dbReference type="InterPro" id="IPR013229">
    <property type="entry name" value="PEGA"/>
</dbReference>
<dbReference type="RefSeq" id="WP_011449265.1">
    <property type="nucleotide sequence ID" value="NC_007796.1"/>
</dbReference>
<dbReference type="GeneID" id="3922218"/>
<sequence>MLLTSLVLFSTIFCCQALGDEKRFSSPGIGYIEVRSDLEGARVYFDTLYMGFISNGKLTIPVDTTVAPSWKNVRMEYSGYLPYAGPYVQTEPGKTIAYKIDLSKTSYERTGMVRFISEPAGAEFLLNDKSMGTTPDSGILIAYTVPRGLYVVNAQKPGDQTITDQLYVDDNAATTYRVEMIPSPLGELNVYSNPDGGEIFVDNRMVGLTPLRMKDITTGEHTVMIRKAGYQDWVANVSVLGGSLGSVEAVLVSTPAPEPVVTADVTEPVKQ</sequence>
<dbReference type="AlphaFoldDB" id="Q2FRQ1"/>
<dbReference type="EMBL" id="CP000254">
    <property type="protein sequence ID" value="ABD42007.1"/>
    <property type="molecule type" value="Genomic_DNA"/>
</dbReference>
<dbReference type="STRING" id="323259.Mhun_2302"/>
<dbReference type="Proteomes" id="UP000001941">
    <property type="component" value="Chromosome"/>
</dbReference>
<dbReference type="KEGG" id="mhu:Mhun_2302"/>
<dbReference type="PANTHER" id="PTHR36194">
    <property type="entry name" value="S-LAYER-LIKE PROTEIN"/>
    <property type="match status" value="1"/>
</dbReference>
<gene>
    <name evidence="2" type="ordered locus">Mhun_2302</name>
</gene>
<protein>
    <recommendedName>
        <fullName evidence="1">PEGA domain-containing protein</fullName>
    </recommendedName>
</protein>
<name>Q2FRQ1_METHJ</name>
<evidence type="ECO:0000313" key="3">
    <source>
        <dbReference type="Proteomes" id="UP000001941"/>
    </source>
</evidence>
<dbReference type="HOGENOM" id="CLU_1217581_0_0_2"/>
<dbReference type="Pfam" id="PF08308">
    <property type="entry name" value="PEGA"/>
    <property type="match status" value="1"/>
</dbReference>
<keyword evidence="3" id="KW-1185">Reference proteome</keyword>
<feature type="domain" description="PEGA" evidence="1">
    <location>
        <begin position="186"/>
        <end position="243"/>
    </location>
</feature>